<dbReference type="Pfam" id="PF06429">
    <property type="entry name" value="Flg_bbr_C"/>
    <property type="match status" value="1"/>
</dbReference>
<evidence type="ECO:0000313" key="9">
    <source>
        <dbReference type="Proteomes" id="UP000049222"/>
    </source>
</evidence>
<feature type="domain" description="Flagellar basal body rod protein N-terminal" evidence="5">
    <location>
        <begin position="15"/>
        <end position="35"/>
    </location>
</feature>
<accession>A0A0M6YGL7</accession>
<keyword evidence="9" id="KW-1185">Reference proteome</keyword>
<organism evidence="8 9">
    <name type="scientific">Jannaschia donghaensis</name>
    <dbReference type="NCBI Taxonomy" id="420998"/>
    <lineage>
        <taxon>Bacteria</taxon>
        <taxon>Pseudomonadati</taxon>
        <taxon>Pseudomonadota</taxon>
        <taxon>Alphaproteobacteria</taxon>
        <taxon>Rhodobacterales</taxon>
        <taxon>Roseobacteraceae</taxon>
        <taxon>Jannaschia</taxon>
    </lineage>
</organism>
<evidence type="ECO:0000256" key="1">
    <source>
        <dbReference type="ARBA" id="ARBA00004117"/>
    </source>
</evidence>
<dbReference type="PANTHER" id="PTHR30435">
    <property type="entry name" value="FLAGELLAR PROTEIN"/>
    <property type="match status" value="1"/>
</dbReference>
<dbReference type="Pfam" id="PF00460">
    <property type="entry name" value="Flg_bb_rod"/>
    <property type="match status" value="1"/>
</dbReference>
<feature type="domain" description="Flagellar hook protein FlgE/F/G-like D1" evidence="7">
    <location>
        <begin position="82"/>
        <end position="148"/>
    </location>
</feature>
<proteinExistence type="inferred from homology"/>
<reference evidence="8 9" key="1">
    <citation type="submission" date="2015-07" db="EMBL/GenBank/DDBJ databases">
        <authorList>
            <person name="Noorani M."/>
        </authorList>
    </citation>
    <scope>NUCLEOTIDE SEQUENCE [LARGE SCALE GENOMIC DNA]</scope>
    <source>
        <strain evidence="8 9">CECT 7802</strain>
    </source>
</reference>
<dbReference type="NCBIfam" id="TIGR03506">
    <property type="entry name" value="FlgEFG_subfam"/>
    <property type="match status" value="1"/>
</dbReference>
<dbReference type="InterPro" id="IPR053967">
    <property type="entry name" value="LlgE_F_G-like_D1"/>
</dbReference>
<sequence>MADGIYPTLGRQAGLLREMDVIAQNIANANTTGYRAEGLIFSEFVIKGEGGAPSLSFAHAQGRQTRFAQGGLEQTGGTFDMAIEGDGYFQVDVDGTPHLTRAGAFLTGPDGDVQTAEGHPLLDEGGAPLLVPPNARDIHIGGDGTVSADGQPLGRVGIVMPADPGAMTRRAGTMFAAEEVQPVENPRLMQGFLEASNVNPVLEIARMVAVQNAYQMGQGFMDREHERMQSMLRLMDQ</sequence>
<dbReference type="Proteomes" id="UP000049222">
    <property type="component" value="Unassembled WGS sequence"/>
</dbReference>
<dbReference type="RefSeq" id="WP_055083458.1">
    <property type="nucleotide sequence ID" value="NZ_CXSU01000011.1"/>
</dbReference>
<evidence type="ECO:0000259" key="5">
    <source>
        <dbReference type="Pfam" id="PF00460"/>
    </source>
</evidence>
<dbReference type="GO" id="GO:0009425">
    <property type="term" value="C:bacterial-type flagellum basal body"/>
    <property type="evidence" value="ECO:0007669"/>
    <property type="project" value="UniProtKB-SubCell"/>
</dbReference>
<evidence type="ECO:0000256" key="2">
    <source>
        <dbReference type="ARBA" id="ARBA00009677"/>
    </source>
</evidence>
<name>A0A0M6YGL7_9RHOB</name>
<comment type="subcellular location">
    <subcellularLocation>
        <location evidence="1 4">Bacterial flagellum basal body</location>
    </subcellularLocation>
</comment>
<dbReference type="STRING" id="420998.JDO7802_01110"/>
<dbReference type="InterPro" id="IPR001444">
    <property type="entry name" value="Flag_bb_rod_N"/>
</dbReference>
<feature type="domain" description="Flagellar basal-body/hook protein C-terminal" evidence="6">
    <location>
        <begin position="189"/>
        <end position="234"/>
    </location>
</feature>
<dbReference type="InterPro" id="IPR020013">
    <property type="entry name" value="Flagellar_FlgE/F/G"/>
</dbReference>
<dbReference type="SUPFAM" id="SSF117143">
    <property type="entry name" value="Flagellar hook protein flgE"/>
    <property type="match status" value="1"/>
</dbReference>
<dbReference type="AlphaFoldDB" id="A0A0M6YGL7"/>
<evidence type="ECO:0000259" key="7">
    <source>
        <dbReference type="Pfam" id="PF22692"/>
    </source>
</evidence>
<dbReference type="OrthoDB" id="9804559at2"/>
<evidence type="ECO:0000256" key="3">
    <source>
        <dbReference type="ARBA" id="ARBA00023143"/>
    </source>
</evidence>
<dbReference type="Pfam" id="PF22692">
    <property type="entry name" value="LlgE_F_G_D1"/>
    <property type="match status" value="1"/>
</dbReference>
<protein>
    <submittedName>
        <fullName evidence="8">Distal rod protein</fullName>
    </submittedName>
</protein>
<dbReference type="InterPro" id="IPR037925">
    <property type="entry name" value="FlgE/F/G-like"/>
</dbReference>
<dbReference type="PANTHER" id="PTHR30435:SF19">
    <property type="entry name" value="FLAGELLAR BASAL-BODY ROD PROTEIN FLGG"/>
    <property type="match status" value="1"/>
</dbReference>
<evidence type="ECO:0000259" key="6">
    <source>
        <dbReference type="Pfam" id="PF06429"/>
    </source>
</evidence>
<gene>
    <name evidence="8" type="primary">flgG_2</name>
    <name evidence="8" type="ORF">JDO7802_01110</name>
</gene>
<evidence type="ECO:0000313" key="8">
    <source>
        <dbReference type="EMBL" id="CTQ49100.1"/>
    </source>
</evidence>
<dbReference type="NCBIfam" id="NF009332">
    <property type="entry name" value="PRK12690.1"/>
    <property type="match status" value="1"/>
</dbReference>
<dbReference type="InterPro" id="IPR010930">
    <property type="entry name" value="Flg_bb/hook_C_dom"/>
</dbReference>
<evidence type="ECO:0000256" key="4">
    <source>
        <dbReference type="RuleBase" id="RU362116"/>
    </source>
</evidence>
<comment type="similarity">
    <text evidence="2 4">Belongs to the flagella basal body rod proteins family.</text>
</comment>
<dbReference type="EMBL" id="CXSU01000011">
    <property type="protein sequence ID" value="CTQ49100.1"/>
    <property type="molecule type" value="Genomic_DNA"/>
</dbReference>
<keyword evidence="3 4" id="KW-0975">Bacterial flagellum</keyword>
<dbReference type="GO" id="GO:0071978">
    <property type="term" value="P:bacterial-type flagellum-dependent swarming motility"/>
    <property type="evidence" value="ECO:0007669"/>
    <property type="project" value="TreeGrafter"/>
</dbReference>